<dbReference type="Gene3D" id="3.20.20.80">
    <property type="entry name" value="Glycosidases"/>
    <property type="match status" value="1"/>
</dbReference>
<evidence type="ECO:0000256" key="5">
    <source>
        <dbReference type="ARBA" id="ARBA00022676"/>
    </source>
</evidence>
<evidence type="ECO:0000256" key="1">
    <source>
        <dbReference type="ARBA" id="ARBA00000439"/>
    </source>
</evidence>
<comment type="catalytic activity">
    <reaction evidence="1 10">
        <text>Transfers a segment of a (1-&gt;4)-alpha-D-glucan to a new position in an acceptor, which may be glucose or a (1-&gt;4)-alpha-D-glucan.</text>
        <dbReference type="EC" id="2.4.1.25"/>
    </reaction>
</comment>
<comment type="caution">
    <text evidence="12">The sequence shown here is derived from an EMBL/GenBank/DDBJ whole genome shotgun (WGS) entry which is preliminary data.</text>
</comment>
<evidence type="ECO:0000256" key="7">
    <source>
        <dbReference type="ARBA" id="ARBA00023277"/>
    </source>
</evidence>
<reference evidence="12" key="1">
    <citation type="submission" date="2020-03" db="EMBL/GenBank/DDBJ databases">
        <title>Ferranicluibacter endophyticum gen. nov., sp. nov., a new genus isolated from Rubus ulmifolius Schott. stem.</title>
        <authorList>
            <person name="Roca-Couso R."/>
            <person name="Flores-Felix J.D."/>
            <person name="Igual J.M."/>
            <person name="Rivas R."/>
        </authorList>
    </citation>
    <scope>NUCLEOTIDE SEQUENCE</scope>
    <source>
        <strain evidence="12">CRRU44</strain>
    </source>
</reference>
<dbReference type="InterPro" id="IPR017853">
    <property type="entry name" value="GH"/>
</dbReference>
<comment type="similarity">
    <text evidence="2 10">Belongs to the disproportionating enzyme family.</text>
</comment>
<evidence type="ECO:0000256" key="3">
    <source>
        <dbReference type="ARBA" id="ARBA00012560"/>
    </source>
</evidence>
<evidence type="ECO:0000256" key="8">
    <source>
        <dbReference type="ARBA" id="ARBA00031423"/>
    </source>
</evidence>
<protein>
    <recommendedName>
        <fullName evidence="4 10">4-alpha-glucanotransferase</fullName>
        <ecNumber evidence="3 10">2.4.1.25</ecNumber>
    </recommendedName>
    <alternativeName>
        <fullName evidence="8 10">Amylomaltase</fullName>
    </alternativeName>
    <alternativeName>
        <fullName evidence="9 10">Disproportionating enzyme</fullName>
    </alternativeName>
</protein>
<proteinExistence type="inferred from homology"/>
<evidence type="ECO:0000256" key="4">
    <source>
        <dbReference type="ARBA" id="ARBA00020295"/>
    </source>
</evidence>
<gene>
    <name evidence="12" type="primary">malQ</name>
    <name evidence="12" type="ORF">G8E10_19205</name>
</gene>
<dbReference type="Proteomes" id="UP001155840">
    <property type="component" value="Unassembled WGS sequence"/>
</dbReference>
<evidence type="ECO:0000256" key="6">
    <source>
        <dbReference type="ARBA" id="ARBA00022679"/>
    </source>
</evidence>
<evidence type="ECO:0000313" key="12">
    <source>
        <dbReference type="EMBL" id="NHT77832.1"/>
    </source>
</evidence>
<keyword evidence="6 10" id="KW-0808">Transferase</keyword>
<dbReference type="EMBL" id="JAANCM010000011">
    <property type="protein sequence ID" value="NHT77832.1"/>
    <property type="molecule type" value="Genomic_DNA"/>
</dbReference>
<dbReference type="RefSeq" id="WP_167130356.1">
    <property type="nucleotide sequence ID" value="NZ_JAANCM010000011.1"/>
</dbReference>
<feature type="region of interest" description="Disordered" evidence="11">
    <location>
        <begin position="1"/>
        <end position="29"/>
    </location>
</feature>
<dbReference type="EC" id="2.4.1.25" evidence="3 10"/>
<organism evidence="12 13">
    <name type="scientific">Ferranicluibacter rubi</name>
    <dbReference type="NCBI Taxonomy" id="2715133"/>
    <lineage>
        <taxon>Bacteria</taxon>
        <taxon>Pseudomonadati</taxon>
        <taxon>Pseudomonadota</taxon>
        <taxon>Alphaproteobacteria</taxon>
        <taxon>Hyphomicrobiales</taxon>
        <taxon>Rhizobiaceae</taxon>
        <taxon>Ferranicluibacter</taxon>
    </lineage>
</organism>
<keyword evidence="7 10" id="KW-0119">Carbohydrate metabolism</keyword>
<evidence type="ECO:0000256" key="10">
    <source>
        <dbReference type="RuleBase" id="RU361207"/>
    </source>
</evidence>
<dbReference type="PANTHER" id="PTHR32438">
    <property type="entry name" value="4-ALPHA-GLUCANOTRANSFERASE DPE1, CHLOROPLASTIC/AMYLOPLASTIC"/>
    <property type="match status" value="1"/>
</dbReference>
<dbReference type="NCBIfam" id="TIGR00217">
    <property type="entry name" value="malQ"/>
    <property type="match status" value="1"/>
</dbReference>
<name>A0AA43ZH68_9HYPH</name>
<evidence type="ECO:0000256" key="9">
    <source>
        <dbReference type="ARBA" id="ARBA00031501"/>
    </source>
</evidence>
<evidence type="ECO:0000313" key="13">
    <source>
        <dbReference type="Proteomes" id="UP001155840"/>
    </source>
</evidence>
<evidence type="ECO:0000256" key="2">
    <source>
        <dbReference type="ARBA" id="ARBA00005684"/>
    </source>
</evidence>
<sequence>MKRETIDELARRHGIGETRPSPEKDEVTVSTETKIKILEALNVDLDAPEQPGKPLVGQKTATTKTLPASYLPPFLGKTRVWGVTLEPYALRSSRNWGIGDFQDLCDIARVFGPLGADFIGLTPLHAPFLADPDRCSPYEPSSRQRLNPLYIAVDRVPGYEPHPDVERRAAELRETTLVDYVGVCSLKLEALRNIWAGWTPEQNGSSNPENFETFITREGAPLRLHALFEALSFTMSAQGLGAGWHAWPESFKDPESPDVAAFAETHEDEIRFHMWLQWLAHGQLDAASEAAKAAGMRIGLYLDLAVGEALDGAATWGERDLYVSAATVGSPPDPFAAEGQDWHLAAFQPAAIASGDPSPYQRMVTAAMRYAGAIRIDHAAALRRLFLVPLDLKPDGGAYVEYPEKDLLGILAETSGHHECLVIGEDLGVLPDGLQDDLTEARILSYRILSYERTEDGFKPGQEYPALSLACISTHDHQTLAGWWRGADITTRAEHGILPPDITKAHQEERKTERKDLARALDDAGIKQPPHLPPGSAQDQALTRIVIDAHRFIARTASALSAVRLADMTGEKNPTNVPGTSDSYPNWKPKLSLALEALSEAPLLVAISTVMREERPRS</sequence>
<dbReference type="GO" id="GO:0004134">
    <property type="term" value="F:4-alpha-glucanotransferase activity"/>
    <property type="evidence" value="ECO:0007669"/>
    <property type="project" value="UniProtKB-EC"/>
</dbReference>
<dbReference type="AlphaFoldDB" id="A0AA43ZH68"/>
<dbReference type="PANTHER" id="PTHR32438:SF5">
    <property type="entry name" value="4-ALPHA-GLUCANOTRANSFERASE DPE1, CHLOROPLASTIC_AMYLOPLASTIC"/>
    <property type="match status" value="1"/>
</dbReference>
<dbReference type="InterPro" id="IPR003385">
    <property type="entry name" value="Glyco_hydro_77"/>
</dbReference>
<keyword evidence="5 10" id="KW-0328">Glycosyltransferase</keyword>
<dbReference type="SUPFAM" id="SSF51445">
    <property type="entry name" value="(Trans)glycosidases"/>
    <property type="match status" value="1"/>
</dbReference>
<accession>A0AA43ZH68</accession>
<dbReference type="Pfam" id="PF02446">
    <property type="entry name" value="Glyco_hydro_77"/>
    <property type="match status" value="1"/>
</dbReference>
<dbReference type="GO" id="GO:0005975">
    <property type="term" value="P:carbohydrate metabolic process"/>
    <property type="evidence" value="ECO:0007669"/>
    <property type="project" value="InterPro"/>
</dbReference>
<keyword evidence="13" id="KW-1185">Reference proteome</keyword>
<evidence type="ECO:0000256" key="11">
    <source>
        <dbReference type="SAM" id="MobiDB-lite"/>
    </source>
</evidence>